<keyword evidence="4" id="KW-0804">Transcription</keyword>
<feature type="domain" description="RNA polymerase sigma-70 region 2" evidence="5">
    <location>
        <begin position="36"/>
        <end position="101"/>
    </location>
</feature>
<keyword evidence="3" id="KW-0238">DNA-binding</keyword>
<protein>
    <submittedName>
        <fullName evidence="6">RNA polymerase sigma-70 factor (ECF subfamily)</fullName>
    </submittedName>
</protein>
<proteinExistence type="predicted"/>
<gene>
    <name evidence="6" type="ORF">A8990_13249</name>
</gene>
<dbReference type="SUPFAM" id="SSF88946">
    <property type="entry name" value="Sigma2 domain of RNA polymerase sigma factors"/>
    <property type="match status" value="1"/>
</dbReference>
<reference evidence="6 7" key="1">
    <citation type="submission" date="2018-08" db="EMBL/GenBank/DDBJ databases">
        <title>Genomic Encyclopedia of Type Strains, Phase III (KMG-III): the genomes of soil and plant-associated and newly described type strains.</title>
        <authorList>
            <person name="Whitman W."/>
        </authorList>
    </citation>
    <scope>NUCLEOTIDE SEQUENCE [LARGE SCALE GENOMIC DNA]</scope>
    <source>
        <strain evidence="6 7">CGMCC 1.10966</strain>
    </source>
</reference>
<comment type="caution">
    <text evidence="6">The sequence shown here is derived from an EMBL/GenBank/DDBJ whole genome shotgun (WGS) entry which is preliminary data.</text>
</comment>
<dbReference type="Proteomes" id="UP000256304">
    <property type="component" value="Unassembled WGS sequence"/>
</dbReference>
<accession>A0A3D9QXY4</accession>
<organism evidence="6 7">
    <name type="scientific">Paenibacillus taihuensis</name>
    <dbReference type="NCBI Taxonomy" id="1156355"/>
    <lineage>
        <taxon>Bacteria</taxon>
        <taxon>Bacillati</taxon>
        <taxon>Bacillota</taxon>
        <taxon>Bacilli</taxon>
        <taxon>Bacillales</taxon>
        <taxon>Paenibacillaceae</taxon>
        <taxon>Paenibacillus</taxon>
    </lineage>
</organism>
<sequence length="138" mass="16438">MCYKSIRQRKEAVTTDLEERIKQVQAGQTASYEAIVEHFTPPLYRYCLRMINQAQETEDAVQDILIKAYESIGQYQQNVSFSAWLFAIAYRHCLNLLRRRKLQMKFSWLFHREVYESSAEQVYDNKILSPLQRMNTCN</sequence>
<evidence type="ECO:0000256" key="1">
    <source>
        <dbReference type="ARBA" id="ARBA00023015"/>
    </source>
</evidence>
<dbReference type="GO" id="GO:0016987">
    <property type="term" value="F:sigma factor activity"/>
    <property type="evidence" value="ECO:0007669"/>
    <property type="project" value="UniProtKB-KW"/>
</dbReference>
<keyword evidence="1" id="KW-0805">Transcription regulation</keyword>
<evidence type="ECO:0000256" key="3">
    <source>
        <dbReference type="ARBA" id="ARBA00023125"/>
    </source>
</evidence>
<dbReference type="RefSeq" id="WP_425463924.1">
    <property type="nucleotide sequence ID" value="NZ_QTTN01000032.1"/>
</dbReference>
<keyword evidence="2" id="KW-0731">Sigma factor</keyword>
<name>A0A3D9QXY4_9BACL</name>
<dbReference type="InterPro" id="IPR013325">
    <property type="entry name" value="RNA_pol_sigma_r2"/>
</dbReference>
<dbReference type="EMBL" id="QTTN01000032">
    <property type="protein sequence ID" value="REE69652.1"/>
    <property type="molecule type" value="Genomic_DNA"/>
</dbReference>
<dbReference type="AlphaFoldDB" id="A0A3D9QXY4"/>
<dbReference type="InterPro" id="IPR007627">
    <property type="entry name" value="RNA_pol_sigma70_r2"/>
</dbReference>
<dbReference type="PANTHER" id="PTHR43133:SF8">
    <property type="entry name" value="RNA POLYMERASE SIGMA FACTOR HI_1459-RELATED"/>
    <property type="match status" value="1"/>
</dbReference>
<evidence type="ECO:0000256" key="4">
    <source>
        <dbReference type="ARBA" id="ARBA00023163"/>
    </source>
</evidence>
<evidence type="ECO:0000259" key="5">
    <source>
        <dbReference type="Pfam" id="PF04542"/>
    </source>
</evidence>
<dbReference type="InterPro" id="IPR014284">
    <property type="entry name" value="RNA_pol_sigma-70_dom"/>
</dbReference>
<evidence type="ECO:0000313" key="7">
    <source>
        <dbReference type="Proteomes" id="UP000256304"/>
    </source>
</evidence>
<dbReference type="GO" id="GO:0003677">
    <property type="term" value="F:DNA binding"/>
    <property type="evidence" value="ECO:0007669"/>
    <property type="project" value="UniProtKB-KW"/>
</dbReference>
<evidence type="ECO:0000313" key="6">
    <source>
        <dbReference type="EMBL" id="REE69652.1"/>
    </source>
</evidence>
<dbReference type="InterPro" id="IPR039425">
    <property type="entry name" value="RNA_pol_sigma-70-like"/>
</dbReference>
<dbReference type="GO" id="GO:0006352">
    <property type="term" value="P:DNA-templated transcription initiation"/>
    <property type="evidence" value="ECO:0007669"/>
    <property type="project" value="InterPro"/>
</dbReference>
<dbReference type="Gene3D" id="1.10.1740.10">
    <property type="match status" value="1"/>
</dbReference>
<keyword evidence="7" id="KW-1185">Reference proteome</keyword>
<dbReference type="NCBIfam" id="TIGR02937">
    <property type="entry name" value="sigma70-ECF"/>
    <property type="match status" value="1"/>
</dbReference>
<dbReference type="Pfam" id="PF04542">
    <property type="entry name" value="Sigma70_r2"/>
    <property type="match status" value="1"/>
</dbReference>
<evidence type="ECO:0000256" key="2">
    <source>
        <dbReference type="ARBA" id="ARBA00023082"/>
    </source>
</evidence>
<dbReference type="PANTHER" id="PTHR43133">
    <property type="entry name" value="RNA POLYMERASE ECF-TYPE SIGMA FACTO"/>
    <property type="match status" value="1"/>
</dbReference>